<keyword evidence="3" id="KW-1185">Reference proteome</keyword>
<evidence type="ECO:0000256" key="1">
    <source>
        <dbReference type="SAM" id="SignalP"/>
    </source>
</evidence>
<proteinExistence type="predicted"/>
<feature type="signal peptide" evidence="1">
    <location>
        <begin position="1"/>
        <end position="21"/>
    </location>
</feature>
<keyword evidence="1" id="KW-0732">Signal</keyword>
<comment type="caution">
    <text evidence="2">The sequence shown here is derived from an EMBL/GenBank/DDBJ whole genome shotgun (WGS) entry which is preliminary data.</text>
</comment>
<gene>
    <name evidence="2" type="ORF">F1609_16235</name>
</gene>
<reference evidence="2 3" key="1">
    <citation type="submission" date="2019-09" db="EMBL/GenBank/DDBJ databases">
        <title>Taxonomy of Antarctic Massilia spp.: description of Massilia rubra sp. nov., Massilia aquatica sp. nov., Massilia mucilaginosa sp. nov., Massilia frigida sp. nov. isolated from streams, lakes and regoliths.</title>
        <authorList>
            <person name="Holochova P."/>
            <person name="Sedlacek I."/>
            <person name="Kralova S."/>
            <person name="Maslanova I."/>
            <person name="Busse H.-J."/>
            <person name="Stankova E."/>
            <person name="Vrbovska V."/>
            <person name="Kovarovic V."/>
            <person name="Bartak M."/>
            <person name="Svec P."/>
            <person name="Pantucek R."/>
        </authorList>
    </citation>
    <scope>NUCLEOTIDE SEQUENCE [LARGE SCALE GENOMIC DNA]</scope>
    <source>
        <strain evidence="2 3">CCM 8693</strain>
    </source>
</reference>
<evidence type="ECO:0000313" key="2">
    <source>
        <dbReference type="EMBL" id="NHZ41698.1"/>
    </source>
</evidence>
<evidence type="ECO:0008006" key="4">
    <source>
        <dbReference type="Google" id="ProtNLM"/>
    </source>
</evidence>
<accession>A0ABX0M3C2</accession>
<dbReference type="RefSeq" id="WP_167077455.1">
    <property type="nucleotide sequence ID" value="NZ_VVIW01000008.1"/>
</dbReference>
<sequence length="125" mass="13902">MKTLKALLVISNLILAPPAFAIVKEDSLAEWGQASPGERVSLIESIAKSMHKDGNIAPRRSDLRFLISCVNDSAANGSKDDSILQAVKGCWKVGNFDNRLKIEEIQKERHDTEALRKSLRNMNRT</sequence>
<protein>
    <recommendedName>
        <fullName evidence="4">HEAT repeat domain-containing protein</fullName>
    </recommendedName>
</protein>
<name>A0ABX0M3C2_9BURK</name>
<feature type="chain" id="PRO_5045617733" description="HEAT repeat domain-containing protein" evidence="1">
    <location>
        <begin position="22"/>
        <end position="125"/>
    </location>
</feature>
<dbReference type="Proteomes" id="UP000819052">
    <property type="component" value="Unassembled WGS sequence"/>
</dbReference>
<evidence type="ECO:0000313" key="3">
    <source>
        <dbReference type="Proteomes" id="UP000819052"/>
    </source>
</evidence>
<organism evidence="2 3">
    <name type="scientific">Massilia aquatica</name>
    <dbReference type="NCBI Taxonomy" id="2609000"/>
    <lineage>
        <taxon>Bacteria</taxon>
        <taxon>Pseudomonadati</taxon>
        <taxon>Pseudomonadota</taxon>
        <taxon>Betaproteobacteria</taxon>
        <taxon>Burkholderiales</taxon>
        <taxon>Oxalobacteraceae</taxon>
        <taxon>Telluria group</taxon>
        <taxon>Massilia</taxon>
    </lineage>
</organism>
<dbReference type="EMBL" id="VVIW01000008">
    <property type="protein sequence ID" value="NHZ41698.1"/>
    <property type="molecule type" value="Genomic_DNA"/>
</dbReference>